<dbReference type="EMBL" id="CAJPDR010000805">
    <property type="protein sequence ID" value="CAF9942743.1"/>
    <property type="molecule type" value="Genomic_DNA"/>
</dbReference>
<dbReference type="AlphaFoldDB" id="A0A8H3J961"/>
<dbReference type="Proteomes" id="UP000664203">
    <property type="component" value="Unassembled WGS sequence"/>
</dbReference>
<dbReference type="InterPro" id="IPR012349">
    <property type="entry name" value="Split_barrel_FMN-bd"/>
</dbReference>
<proteinExistence type="predicted"/>
<accession>A0A8H3J961</accession>
<dbReference type="PANTHER" id="PTHR34818">
    <property type="entry name" value="PROTEIN BLI-3"/>
    <property type="match status" value="1"/>
</dbReference>
<feature type="compositionally biased region" description="Polar residues" evidence="1">
    <location>
        <begin position="15"/>
        <end position="24"/>
    </location>
</feature>
<dbReference type="PANTHER" id="PTHR34818:SF1">
    <property type="entry name" value="PROTEIN BLI-3"/>
    <property type="match status" value="1"/>
</dbReference>
<dbReference type="InterPro" id="IPR038725">
    <property type="entry name" value="YdaG_split_barrel_FMN-bd"/>
</dbReference>
<feature type="domain" description="General stress protein FMN-binding split barrel" evidence="2">
    <location>
        <begin position="31"/>
        <end position="184"/>
    </location>
</feature>
<gene>
    <name evidence="3" type="ORF">ALECFALPRED_009995</name>
</gene>
<dbReference type="OrthoDB" id="434253at2759"/>
<dbReference type="InterPro" id="IPR052917">
    <property type="entry name" value="Stress-Dev_Protein"/>
</dbReference>
<protein>
    <recommendedName>
        <fullName evidence="2">General stress protein FMN-binding split barrel domain-containing protein</fullName>
    </recommendedName>
</protein>
<feature type="compositionally biased region" description="Basic and acidic residues" evidence="1">
    <location>
        <begin position="1"/>
        <end position="14"/>
    </location>
</feature>
<dbReference type="Pfam" id="PF16242">
    <property type="entry name" value="Pyrid_ox_like"/>
    <property type="match status" value="1"/>
</dbReference>
<evidence type="ECO:0000259" key="2">
    <source>
        <dbReference type="Pfam" id="PF16242"/>
    </source>
</evidence>
<evidence type="ECO:0000256" key="1">
    <source>
        <dbReference type="SAM" id="MobiDB-lite"/>
    </source>
</evidence>
<name>A0A8H3J961_9LECA</name>
<reference evidence="3" key="1">
    <citation type="submission" date="2021-03" db="EMBL/GenBank/DDBJ databases">
        <authorList>
            <person name="Tagirdzhanova G."/>
        </authorList>
    </citation>
    <scope>NUCLEOTIDE SEQUENCE</scope>
</reference>
<organism evidence="3 4">
    <name type="scientific">Alectoria fallacina</name>
    <dbReference type="NCBI Taxonomy" id="1903189"/>
    <lineage>
        <taxon>Eukaryota</taxon>
        <taxon>Fungi</taxon>
        <taxon>Dikarya</taxon>
        <taxon>Ascomycota</taxon>
        <taxon>Pezizomycotina</taxon>
        <taxon>Lecanoromycetes</taxon>
        <taxon>OSLEUM clade</taxon>
        <taxon>Lecanoromycetidae</taxon>
        <taxon>Lecanorales</taxon>
        <taxon>Lecanorineae</taxon>
        <taxon>Parmeliaceae</taxon>
        <taxon>Alectoria</taxon>
    </lineage>
</organism>
<dbReference type="SUPFAM" id="SSF50475">
    <property type="entry name" value="FMN-binding split barrel"/>
    <property type="match status" value="1"/>
</dbReference>
<comment type="caution">
    <text evidence="3">The sequence shown here is derived from an EMBL/GenBank/DDBJ whole genome shotgun (WGS) entry which is preliminary data.</text>
</comment>
<feature type="region of interest" description="Disordered" evidence="1">
    <location>
        <begin position="1"/>
        <end position="27"/>
    </location>
</feature>
<evidence type="ECO:0000313" key="4">
    <source>
        <dbReference type="Proteomes" id="UP000664203"/>
    </source>
</evidence>
<sequence length="206" mass="22569">MPDTLKASDVESKTDPTVSNQWDDQTPKKQQIDDFYKTVDGMKIGLLSTIRDGIGPVARSMAVAKREGPDFLFLANQHSNKFKDLANDKTAHLTFQNSSSQDWVSVTGTVATTSNSDPRIKDLYSKGTSAWFGDLGDGVHNGTADDPRMAIIELKAKYISYWKATVGTLGFVKEVAQASFTGQVANTGVQRQLVEEDIEAMRMTPS</sequence>
<dbReference type="Gene3D" id="2.30.110.10">
    <property type="entry name" value="Electron Transport, Fmn-binding Protein, Chain A"/>
    <property type="match status" value="1"/>
</dbReference>
<evidence type="ECO:0000313" key="3">
    <source>
        <dbReference type="EMBL" id="CAF9942743.1"/>
    </source>
</evidence>
<keyword evidence="4" id="KW-1185">Reference proteome</keyword>